<protein>
    <submittedName>
        <fullName evidence="1">Uncharacterized protein</fullName>
    </submittedName>
</protein>
<proteinExistence type="predicted"/>
<accession>A0A9P5XXX0</accession>
<sequence>MGDWEKAITDLCKTGDGDLDVEIELLVVEAEVVPLARETEPAQLSTHGLQIKTYFFEYPGVDQLVDFLGSELEGKLVGTPFEYNHLLGKVLAQAGLEYLDDFTLVLPWSLSHYAAIPVGVIDLLYSGAEKMIWEMHSQLEQEIRQIEGALQQAVDED</sequence>
<comment type="caution">
    <text evidence="1">The sequence shown here is derived from an EMBL/GenBank/DDBJ whole genome shotgun (WGS) entry which is preliminary data.</text>
</comment>
<gene>
    <name evidence="1" type="ORF">BDZ94DRAFT_1240523</name>
</gene>
<dbReference type="AlphaFoldDB" id="A0A9P5XXX0"/>
<evidence type="ECO:0000313" key="1">
    <source>
        <dbReference type="EMBL" id="KAF9457721.1"/>
    </source>
</evidence>
<name>A0A9P5XXX0_9AGAR</name>
<keyword evidence="2" id="KW-1185">Reference proteome</keyword>
<reference evidence="1" key="1">
    <citation type="submission" date="2020-11" db="EMBL/GenBank/DDBJ databases">
        <authorList>
            <consortium name="DOE Joint Genome Institute"/>
            <person name="Ahrendt S."/>
            <person name="Riley R."/>
            <person name="Andreopoulos W."/>
            <person name="Labutti K."/>
            <person name="Pangilinan J."/>
            <person name="Ruiz-Duenas F.J."/>
            <person name="Barrasa J.M."/>
            <person name="Sanchez-Garcia M."/>
            <person name="Camarero S."/>
            <person name="Miyauchi S."/>
            <person name="Serrano A."/>
            <person name="Linde D."/>
            <person name="Babiker R."/>
            <person name="Drula E."/>
            <person name="Ayuso-Fernandez I."/>
            <person name="Pacheco R."/>
            <person name="Padilla G."/>
            <person name="Ferreira P."/>
            <person name="Barriuso J."/>
            <person name="Kellner H."/>
            <person name="Castanera R."/>
            <person name="Alfaro M."/>
            <person name="Ramirez L."/>
            <person name="Pisabarro A.G."/>
            <person name="Kuo A."/>
            <person name="Tritt A."/>
            <person name="Lipzen A."/>
            <person name="He G."/>
            <person name="Yan M."/>
            <person name="Ng V."/>
            <person name="Cullen D."/>
            <person name="Martin F."/>
            <person name="Rosso M.-N."/>
            <person name="Henrissat B."/>
            <person name="Hibbett D."/>
            <person name="Martinez A.T."/>
            <person name="Grigoriev I.V."/>
        </authorList>
    </citation>
    <scope>NUCLEOTIDE SEQUENCE</scope>
    <source>
        <strain evidence="1">CBS 247.69</strain>
    </source>
</reference>
<dbReference type="EMBL" id="MU150360">
    <property type="protein sequence ID" value="KAF9457721.1"/>
    <property type="molecule type" value="Genomic_DNA"/>
</dbReference>
<organism evidence="1 2">
    <name type="scientific">Collybia nuda</name>
    <dbReference type="NCBI Taxonomy" id="64659"/>
    <lineage>
        <taxon>Eukaryota</taxon>
        <taxon>Fungi</taxon>
        <taxon>Dikarya</taxon>
        <taxon>Basidiomycota</taxon>
        <taxon>Agaricomycotina</taxon>
        <taxon>Agaricomycetes</taxon>
        <taxon>Agaricomycetidae</taxon>
        <taxon>Agaricales</taxon>
        <taxon>Tricholomatineae</taxon>
        <taxon>Clitocybaceae</taxon>
        <taxon>Collybia</taxon>
    </lineage>
</organism>
<evidence type="ECO:0000313" key="2">
    <source>
        <dbReference type="Proteomes" id="UP000807353"/>
    </source>
</evidence>
<dbReference type="Proteomes" id="UP000807353">
    <property type="component" value="Unassembled WGS sequence"/>
</dbReference>